<gene>
    <name evidence="6" type="ORF">B0H66DRAFT_611020</name>
</gene>
<dbReference type="InterPro" id="IPR034593">
    <property type="entry name" value="DgoD-like"/>
</dbReference>
<dbReference type="InterPro" id="IPR036849">
    <property type="entry name" value="Enolase-like_C_sf"/>
</dbReference>
<dbReference type="EMBL" id="JAUEDM010000001">
    <property type="protein sequence ID" value="KAK3329892.1"/>
    <property type="molecule type" value="Genomic_DNA"/>
</dbReference>
<evidence type="ECO:0000256" key="1">
    <source>
        <dbReference type="ARBA" id="ARBA00001946"/>
    </source>
</evidence>
<keyword evidence="7" id="KW-1185">Reference proteome</keyword>
<evidence type="ECO:0000256" key="2">
    <source>
        <dbReference type="ARBA" id="ARBA00008031"/>
    </source>
</evidence>
<name>A0AAE0IS05_9PEZI</name>
<dbReference type="Pfam" id="PF02746">
    <property type="entry name" value="MR_MLE_N"/>
    <property type="match status" value="1"/>
</dbReference>
<accession>A0AAE0IS05</accession>
<proteinExistence type="inferred from homology"/>
<reference evidence="6" key="1">
    <citation type="journal article" date="2023" name="Mol. Phylogenet. Evol.">
        <title>Genome-scale phylogeny and comparative genomics of the fungal order Sordariales.</title>
        <authorList>
            <person name="Hensen N."/>
            <person name="Bonometti L."/>
            <person name="Westerberg I."/>
            <person name="Brannstrom I.O."/>
            <person name="Guillou S."/>
            <person name="Cros-Aarteil S."/>
            <person name="Calhoun S."/>
            <person name="Haridas S."/>
            <person name="Kuo A."/>
            <person name="Mondo S."/>
            <person name="Pangilinan J."/>
            <person name="Riley R."/>
            <person name="LaButti K."/>
            <person name="Andreopoulos B."/>
            <person name="Lipzen A."/>
            <person name="Chen C."/>
            <person name="Yan M."/>
            <person name="Daum C."/>
            <person name="Ng V."/>
            <person name="Clum A."/>
            <person name="Steindorff A."/>
            <person name="Ohm R.A."/>
            <person name="Martin F."/>
            <person name="Silar P."/>
            <person name="Natvig D.O."/>
            <person name="Lalanne C."/>
            <person name="Gautier V."/>
            <person name="Ament-Velasquez S.L."/>
            <person name="Kruys A."/>
            <person name="Hutchinson M.I."/>
            <person name="Powell A.J."/>
            <person name="Barry K."/>
            <person name="Miller A.N."/>
            <person name="Grigoriev I.V."/>
            <person name="Debuchy R."/>
            <person name="Gladieux P."/>
            <person name="Hiltunen Thoren M."/>
            <person name="Johannesson H."/>
        </authorList>
    </citation>
    <scope>NUCLEOTIDE SEQUENCE</scope>
    <source>
        <strain evidence="6">CBS 118394</strain>
    </source>
</reference>
<dbReference type="PANTHER" id="PTHR48080:SF3">
    <property type="entry name" value="ENOLASE SUPERFAMILY MEMBER DDB_G0284701"/>
    <property type="match status" value="1"/>
</dbReference>
<comment type="similarity">
    <text evidence="2">Belongs to the mandelate racemase/muconate lactonizing enzyme family.</text>
</comment>
<sequence>MNPSHLQSSNNRERTMTDCMKLTCKAETFLFNGNFTTSHGTRTEAHVVTATLRSGDTTGRGECVPSDRYGETVDNVMAAIEKLACLVERFPDREHLQKLLPLGAARNAINCALWNLEAKRSGRLCFQQAGLGWSEPVTAFTISLDEPVVMAMEAAREATRPLLKVKLGGDGDEARLQAVRKAAPSAKLIPLPAGSDEALAHFAQTIQICAHESIRDGRELAELKDRYDAVNVKLDKAGGLTEALETVLQARSFGFGIMVGSTVGTLLAMAPALLLANHADYVDLDGPLLLDQDREVPLVYEGSTMRPPDGALWG</sequence>
<keyword evidence="3" id="KW-0479">Metal-binding</keyword>
<feature type="domain" description="Enolase C-terminal" evidence="5">
    <location>
        <begin position="190"/>
        <end position="310"/>
    </location>
</feature>
<comment type="cofactor">
    <cofactor evidence="1">
        <name>Mg(2+)</name>
        <dbReference type="ChEBI" id="CHEBI:18420"/>
    </cofactor>
</comment>
<dbReference type="InterPro" id="IPR013341">
    <property type="entry name" value="Mandelate_racemase_N_dom"/>
</dbReference>
<evidence type="ECO:0000313" key="7">
    <source>
        <dbReference type="Proteomes" id="UP001283341"/>
    </source>
</evidence>
<dbReference type="SUPFAM" id="SSF54826">
    <property type="entry name" value="Enolase N-terminal domain-like"/>
    <property type="match status" value="1"/>
</dbReference>
<evidence type="ECO:0000259" key="5">
    <source>
        <dbReference type="Pfam" id="PF13378"/>
    </source>
</evidence>
<dbReference type="GO" id="GO:0046872">
    <property type="term" value="F:metal ion binding"/>
    <property type="evidence" value="ECO:0007669"/>
    <property type="project" value="UniProtKB-KW"/>
</dbReference>
<dbReference type="Gene3D" id="3.20.20.120">
    <property type="entry name" value="Enolase-like C-terminal domain"/>
    <property type="match status" value="2"/>
</dbReference>
<protein>
    <submittedName>
        <fullName evidence="6">Enolase C-terminal domain-like protein</fullName>
    </submittedName>
</protein>
<evidence type="ECO:0000313" key="6">
    <source>
        <dbReference type="EMBL" id="KAK3329892.1"/>
    </source>
</evidence>
<organism evidence="6 7">
    <name type="scientific">Apodospora peruviana</name>
    <dbReference type="NCBI Taxonomy" id="516989"/>
    <lineage>
        <taxon>Eukaryota</taxon>
        <taxon>Fungi</taxon>
        <taxon>Dikarya</taxon>
        <taxon>Ascomycota</taxon>
        <taxon>Pezizomycotina</taxon>
        <taxon>Sordariomycetes</taxon>
        <taxon>Sordariomycetidae</taxon>
        <taxon>Sordariales</taxon>
        <taxon>Lasiosphaeriaceae</taxon>
        <taxon>Apodospora</taxon>
    </lineage>
</organism>
<dbReference type="InterPro" id="IPR029017">
    <property type="entry name" value="Enolase-like_N"/>
</dbReference>
<evidence type="ECO:0000259" key="4">
    <source>
        <dbReference type="Pfam" id="PF02746"/>
    </source>
</evidence>
<feature type="domain" description="Mandelate racemase/muconate lactonizing enzyme N-terminal" evidence="4">
    <location>
        <begin position="35"/>
        <end position="122"/>
    </location>
</feature>
<dbReference type="Gene3D" id="3.30.390.10">
    <property type="entry name" value="Enolase-like, N-terminal domain"/>
    <property type="match status" value="1"/>
</dbReference>
<reference evidence="6" key="2">
    <citation type="submission" date="2023-06" db="EMBL/GenBank/DDBJ databases">
        <authorList>
            <consortium name="Lawrence Berkeley National Laboratory"/>
            <person name="Haridas S."/>
            <person name="Hensen N."/>
            <person name="Bonometti L."/>
            <person name="Westerberg I."/>
            <person name="Brannstrom I.O."/>
            <person name="Guillou S."/>
            <person name="Cros-Aarteil S."/>
            <person name="Calhoun S."/>
            <person name="Kuo A."/>
            <person name="Mondo S."/>
            <person name="Pangilinan J."/>
            <person name="Riley R."/>
            <person name="Labutti K."/>
            <person name="Andreopoulos B."/>
            <person name="Lipzen A."/>
            <person name="Chen C."/>
            <person name="Yanf M."/>
            <person name="Daum C."/>
            <person name="Ng V."/>
            <person name="Clum A."/>
            <person name="Steindorff A."/>
            <person name="Ohm R."/>
            <person name="Martin F."/>
            <person name="Silar P."/>
            <person name="Natvig D."/>
            <person name="Lalanne C."/>
            <person name="Gautier V."/>
            <person name="Ament-Velasquez S.L."/>
            <person name="Kruys A."/>
            <person name="Hutchinson M.I."/>
            <person name="Powell A.J."/>
            <person name="Barry K."/>
            <person name="Miller A.N."/>
            <person name="Grigoriev I.V."/>
            <person name="Debuchy R."/>
            <person name="Gladieux P."/>
            <person name="Thoren M.H."/>
            <person name="Johannesson H."/>
        </authorList>
    </citation>
    <scope>NUCLEOTIDE SEQUENCE</scope>
    <source>
        <strain evidence="6">CBS 118394</strain>
    </source>
</reference>
<dbReference type="Pfam" id="PF13378">
    <property type="entry name" value="MR_MLE_C"/>
    <property type="match status" value="1"/>
</dbReference>
<dbReference type="InterPro" id="IPR029065">
    <property type="entry name" value="Enolase_C-like"/>
</dbReference>
<dbReference type="Proteomes" id="UP001283341">
    <property type="component" value="Unassembled WGS sequence"/>
</dbReference>
<dbReference type="AlphaFoldDB" id="A0AAE0IS05"/>
<comment type="caution">
    <text evidence="6">The sequence shown here is derived from an EMBL/GenBank/DDBJ whole genome shotgun (WGS) entry which is preliminary data.</text>
</comment>
<evidence type="ECO:0000256" key="3">
    <source>
        <dbReference type="ARBA" id="ARBA00022723"/>
    </source>
</evidence>
<dbReference type="SUPFAM" id="SSF51604">
    <property type="entry name" value="Enolase C-terminal domain-like"/>
    <property type="match status" value="1"/>
</dbReference>
<dbReference type="PANTHER" id="PTHR48080">
    <property type="entry name" value="D-GALACTONATE DEHYDRATASE-RELATED"/>
    <property type="match status" value="1"/>
</dbReference>